<feature type="region of interest" description="Disordered" evidence="2">
    <location>
        <begin position="108"/>
        <end position="129"/>
    </location>
</feature>
<dbReference type="OrthoDB" id="2425321at2759"/>
<feature type="compositionally biased region" description="Polar residues" evidence="2">
    <location>
        <begin position="111"/>
        <end position="129"/>
    </location>
</feature>
<dbReference type="InterPro" id="IPR013761">
    <property type="entry name" value="SAM/pointed_sf"/>
</dbReference>
<accession>A0A1Y1Y1Z1</accession>
<feature type="compositionally biased region" description="Low complexity" evidence="2">
    <location>
        <begin position="1"/>
        <end position="15"/>
    </location>
</feature>
<keyword evidence="3" id="KW-1133">Transmembrane helix</keyword>
<dbReference type="Proteomes" id="UP000193498">
    <property type="component" value="Unassembled WGS sequence"/>
</dbReference>
<proteinExistence type="predicted"/>
<keyword evidence="3" id="KW-0812">Transmembrane</keyword>
<keyword evidence="1" id="KW-0175">Coiled coil</keyword>
<feature type="transmembrane region" description="Helical" evidence="3">
    <location>
        <begin position="341"/>
        <end position="360"/>
    </location>
</feature>
<evidence type="ECO:0000256" key="2">
    <source>
        <dbReference type="SAM" id="MobiDB-lite"/>
    </source>
</evidence>
<gene>
    <name evidence="4" type="ORF">K493DRAFT_303908</name>
</gene>
<organism evidence="4 5">
    <name type="scientific">Basidiobolus meristosporus CBS 931.73</name>
    <dbReference type="NCBI Taxonomy" id="1314790"/>
    <lineage>
        <taxon>Eukaryota</taxon>
        <taxon>Fungi</taxon>
        <taxon>Fungi incertae sedis</taxon>
        <taxon>Zoopagomycota</taxon>
        <taxon>Entomophthoromycotina</taxon>
        <taxon>Basidiobolomycetes</taxon>
        <taxon>Basidiobolales</taxon>
        <taxon>Basidiobolaceae</taxon>
        <taxon>Basidiobolus</taxon>
    </lineage>
</organism>
<dbReference type="Gene3D" id="1.10.150.50">
    <property type="entry name" value="Transcription Factor, Ets-1"/>
    <property type="match status" value="1"/>
</dbReference>
<evidence type="ECO:0000313" key="5">
    <source>
        <dbReference type="Proteomes" id="UP000193498"/>
    </source>
</evidence>
<evidence type="ECO:0008006" key="6">
    <source>
        <dbReference type="Google" id="ProtNLM"/>
    </source>
</evidence>
<sequence length="364" mass="41849">MSTKRSPSRLSRSSIPPIPSPTPLNPEQYQLKSITKWSAADVSSFIRSNTHLPLDATKELANFVFKREIDGKGFLRMKPEDLRASGVNIKWCRELMDILEVEKRRRVMAKNTRSQSRTGTRSPLDNGSVYSEDEARTIYSEFDHGIHTSDGPTETVSGLDIPIIPEGEFNAMLTPESPTPEDFSRTIEETIQERLEMQRAEFDQALNERLLEQKASLEQSLHRLIHIEHSALQGKLQQSFEEHQHCMKAALQQQMSDYDQILREQTEDTLEAQKFVLEKIIACKVEELKGLVTKEGKNKGLDRWEEVMITMEKWKIEIQELKGSLLCEKELPKDHTFWSRYFGFFLTGLTAGSLLGLAFLRYSR</sequence>
<feature type="region of interest" description="Disordered" evidence="2">
    <location>
        <begin position="1"/>
        <end position="25"/>
    </location>
</feature>
<dbReference type="SUPFAM" id="SSF47769">
    <property type="entry name" value="SAM/Pointed domain"/>
    <property type="match status" value="1"/>
</dbReference>
<dbReference type="AlphaFoldDB" id="A0A1Y1Y1Z1"/>
<feature type="coiled-coil region" evidence="1">
    <location>
        <begin position="188"/>
        <end position="268"/>
    </location>
</feature>
<evidence type="ECO:0000313" key="4">
    <source>
        <dbReference type="EMBL" id="ORX91644.1"/>
    </source>
</evidence>
<dbReference type="EMBL" id="MCFE01000313">
    <property type="protein sequence ID" value="ORX91644.1"/>
    <property type="molecule type" value="Genomic_DNA"/>
</dbReference>
<evidence type="ECO:0000256" key="3">
    <source>
        <dbReference type="SAM" id="Phobius"/>
    </source>
</evidence>
<comment type="caution">
    <text evidence="4">The sequence shown here is derived from an EMBL/GenBank/DDBJ whole genome shotgun (WGS) entry which is preliminary data.</text>
</comment>
<reference evidence="4 5" key="1">
    <citation type="submission" date="2016-07" db="EMBL/GenBank/DDBJ databases">
        <title>Pervasive Adenine N6-methylation of Active Genes in Fungi.</title>
        <authorList>
            <consortium name="DOE Joint Genome Institute"/>
            <person name="Mondo S.J."/>
            <person name="Dannebaum R.O."/>
            <person name="Kuo R.C."/>
            <person name="Labutti K."/>
            <person name="Haridas S."/>
            <person name="Kuo A."/>
            <person name="Salamov A."/>
            <person name="Ahrendt S.R."/>
            <person name="Lipzen A."/>
            <person name="Sullivan W."/>
            <person name="Andreopoulos W.B."/>
            <person name="Clum A."/>
            <person name="Lindquist E."/>
            <person name="Daum C."/>
            <person name="Ramamoorthy G.K."/>
            <person name="Gryganskyi A."/>
            <person name="Culley D."/>
            <person name="Magnuson J.K."/>
            <person name="James T.Y."/>
            <person name="O'Malley M.A."/>
            <person name="Stajich J.E."/>
            <person name="Spatafora J.W."/>
            <person name="Visel A."/>
            <person name="Grigoriev I.V."/>
        </authorList>
    </citation>
    <scope>NUCLEOTIDE SEQUENCE [LARGE SCALE GENOMIC DNA]</scope>
    <source>
        <strain evidence="4 5">CBS 931.73</strain>
    </source>
</reference>
<keyword evidence="3" id="KW-0472">Membrane</keyword>
<keyword evidence="5" id="KW-1185">Reference proteome</keyword>
<protein>
    <recommendedName>
        <fullName evidence="6">SAM domain-containing protein</fullName>
    </recommendedName>
</protein>
<evidence type="ECO:0000256" key="1">
    <source>
        <dbReference type="SAM" id="Coils"/>
    </source>
</evidence>
<name>A0A1Y1Y1Z1_9FUNG</name>
<dbReference type="InParanoid" id="A0A1Y1Y1Z1"/>